<protein>
    <recommendedName>
        <fullName evidence="5">tRNA (adenine(58)-N(1))-methyltransferase catalytic subunit TRM61 C-terminal domain-containing protein</fullName>
    </recommendedName>
</protein>
<dbReference type="SUPFAM" id="SSF53335">
    <property type="entry name" value="S-adenosyl-L-methionine-dependent methyltransferases"/>
    <property type="match status" value="1"/>
</dbReference>
<evidence type="ECO:0000256" key="3">
    <source>
        <dbReference type="ARBA" id="ARBA00022691"/>
    </source>
</evidence>
<evidence type="ECO:0000256" key="2">
    <source>
        <dbReference type="ARBA" id="ARBA00022679"/>
    </source>
</evidence>
<dbReference type="PANTHER" id="PTHR12133">
    <property type="entry name" value="TRNA (ADENINE(58)-N(1))-METHYLTRANSFERASE"/>
    <property type="match status" value="1"/>
</dbReference>
<dbReference type="Pfam" id="PF08704">
    <property type="entry name" value="GCD14"/>
    <property type="match status" value="1"/>
</dbReference>
<evidence type="ECO:0000313" key="6">
    <source>
        <dbReference type="EMBL" id="OIR16658.1"/>
    </source>
</evidence>
<dbReference type="Proteomes" id="UP000183815">
    <property type="component" value="Unassembled WGS sequence"/>
</dbReference>
<keyword evidence="2" id="KW-0808">Transferase</keyword>
<name>A0A1J5T710_9ARCH</name>
<dbReference type="InterPro" id="IPR029063">
    <property type="entry name" value="SAM-dependent_MTases_sf"/>
</dbReference>
<comment type="caution">
    <text evidence="6">The sequence shown here is derived from an EMBL/GenBank/DDBJ whole genome shotgun (WGS) entry which is preliminary data.</text>
</comment>
<dbReference type="Gene3D" id="3.40.50.150">
    <property type="entry name" value="Vaccinia Virus protein VP39"/>
    <property type="match status" value="1"/>
</dbReference>
<dbReference type="InterPro" id="IPR014816">
    <property type="entry name" value="tRNA_MeTrfase_Gcd14"/>
</dbReference>
<evidence type="ECO:0000256" key="1">
    <source>
        <dbReference type="ARBA" id="ARBA00022603"/>
    </source>
</evidence>
<organism evidence="6 7">
    <name type="scientific">Marine Group III euryarchaeote CG-Bathy1</name>
    <dbReference type="NCBI Taxonomy" id="1889001"/>
    <lineage>
        <taxon>Archaea</taxon>
        <taxon>Methanobacteriati</taxon>
        <taxon>Thermoplasmatota</taxon>
        <taxon>Thermoplasmata</taxon>
        <taxon>Candidatus Thermoprofundales</taxon>
    </lineage>
</organism>
<dbReference type="EMBL" id="MIYU01000012">
    <property type="protein sequence ID" value="OIR16658.1"/>
    <property type="molecule type" value="Genomic_DNA"/>
</dbReference>
<dbReference type="GO" id="GO:0030488">
    <property type="term" value="P:tRNA methylation"/>
    <property type="evidence" value="ECO:0007669"/>
    <property type="project" value="InterPro"/>
</dbReference>
<keyword evidence="3" id="KW-0949">S-adenosyl-L-methionine</keyword>
<proteinExistence type="predicted"/>
<dbReference type="AlphaFoldDB" id="A0A1J5T710"/>
<evidence type="ECO:0000259" key="5">
    <source>
        <dbReference type="Pfam" id="PF08704"/>
    </source>
</evidence>
<dbReference type="PANTHER" id="PTHR12133:SF1">
    <property type="entry name" value="TRNA (ADENINE(58)-N(1))-METHYLTRANSFERASE, MITOCHONDRIAL"/>
    <property type="match status" value="1"/>
</dbReference>
<dbReference type="PROSITE" id="PS51620">
    <property type="entry name" value="SAM_TRM61"/>
    <property type="match status" value="1"/>
</dbReference>
<keyword evidence="1" id="KW-0489">Methyltransferase</keyword>
<sequence length="248" mass="28034">MSNLKLLFTANQKYLVDFDEEFTDLKRIGRFKTNVLHNQKEGVPFQLVNHTCMLLKPTLHDLESLIERGPQIIIPKDIAWISYRLGASASEHIVEVGGGSGALTLALAQSLAPTGKLSVFEQSKKHLRILNKNLNRSPWKDSVVLINEEFTPDTPTLICDALFFDTPQPWNFISWAKKSLIPGGLLMAYLPTTNQVLEFINHLDGWQEIELVENIQRDWQADKSALRPKNVSLGHTGFIVNARNIDLH</sequence>
<dbReference type="InterPro" id="IPR049470">
    <property type="entry name" value="TRM61_C"/>
</dbReference>
<keyword evidence="4" id="KW-0819">tRNA processing</keyword>
<feature type="domain" description="tRNA (adenine(58)-N(1))-methyltransferase catalytic subunit TRM61 C-terminal" evidence="5">
    <location>
        <begin position="64"/>
        <end position="230"/>
    </location>
</feature>
<evidence type="ECO:0000256" key="4">
    <source>
        <dbReference type="ARBA" id="ARBA00022694"/>
    </source>
</evidence>
<dbReference type="GO" id="GO:0160107">
    <property type="term" value="F:tRNA (adenine(58)-N1)-methyltransferase activity"/>
    <property type="evidence" value="ECO:0007669"/>
    <property type="project" value="InterPro"/>
</dbReference>
<reference evidence="6 7" key="1">
    <citation type="submission" date="2016-08" db="EMBL/GenBank/DDBJ databases">
        <title>New Insights into Marine Group III Euryarchaeota, from dark to light.</title>
        <authorList>
            <person name="Haro-Moreno J.M."/>
            <person name="Rodriguez-Valera F."/>
            <person name="Lopez-Garcia P."/>
            <person name="Moreira D."/>
            <person name="Martin-Cuadrado A.B."/>
        </authorList>
    </citation>
    <scope>NUCLEOTIDE SEQUENCE [LARGE SCALE GENOMIC DNA]</scope>
    <source>
        <strain evidence="6">CG-Bathy1</strain>
    </source>
</reference>
<dbReference type="CDD" id="cd02440">
    <property type="entry name" value="AdoMet_MTases"/>
    <property type="match status" value="1"/>
</dbReference>
<gene>
    <name evidence="6" type="ORF">BEU04_01615</name>
</gene>
<dbReference type="GO" id="GO:0031515">
    <property type="term" value="C:tRNA (m1A) methyltransferase complex"/>
    <property type="evidence" value="ECO:0007669"/>
    <property type="project" value="InterPro"/>
</dbReference>
<evidence type="ECO:0000313" key="7">
    <source>
        <dbReference type="Proteomes" id="UP000183815"/>
    </source>
</evidence>
<accession>A0A1J5T710</accession>